<feature type="region of interest" description="Disordered" evidence="1">
    <location>
        <begin position="510"/>
        <end position="555"/>
    </location>
</feature>
<name>A0A317F5A0_9PROT</name>
<keyword evidence="3" id="KW-1185">Reference proteome</keyword>
<proteinExistence type="predicted"/>
<dbReference type="RefSeq" id="WP_109873696.1">
    <property type="nucleotide sequence ID" value="NZ_QGNA01000009.1"/>
</dbReference>
<dbReference type="AlphaFoldDB" id="A0A317F5A0"/>
<feature type="region of interest" description="Disordered" evidence="1">
    <location>
        <begin position="17"/>
        <end position="65"/>
    </location>
</feature>
<evidence type="ECO:0000256" key="1">
    <source>
        <dbReference type="SAM" id="MobiDB-lite"/>
    </source>
</evidence>
<sequence>MPILGADKDWWRALVEESSTGQPSEFVANRPAARPESTEEPTAFRGATPGTTSLTCDEAEPEPPAHSTACGCGACALPSIFGLEPQDPRQEVPGDAPPGIGAPGLAGTEAAIIAANVVLNEIPDGGIGIAYGDTFKLHSNPGSRYIVYLDFDGHTTTGTSWNSYWKTTSINSPAFSLDSSASFGANELLAIQRIWQRVAEYFSPFNINVTTEDPGVDALRYSGSTDQAFGVRAVITDEGGKNYGGIGYTGSFDWSSDTPVFVYANRLADSTKNIADATAHEVGHSLGLSHDGIVVNGTRQDYYYGHGTGVTDWAPVMGVGYSANIVQWSKGEYTNATTLQDDLAIITTQNSGVAYRTDDWGNSFTTAGALAGTEAGGVVTVQTFGVISGSGSRNDVDMFRFDVAAGGSLDLTVSSWTRIHVSGSSTPTYAPSPFSMMDVSLSLYDGAKKLIQTVNEATSLGAQLVASALAGGTYYIAIDGVGFGNPLATSPTGYTEYGSLGQYMVTGTYTKTLATPPSDPTPPPSDPTPPPSDPTPPPSDPTPPPSDSTTTTPTLSVSRVAVVTQEGGAAETVVVKAANATGDITVQVSGLDPAEGSLSATSLLLNAANGWTANLGIAGPDDDNANGDGLYTLTLAAAGLQSVTIAVTNEDNDLSATSGGRFFGTYITTPNVNNATISAQRAVDSFFTTLREGVTTTGAGIDFRWQFTDLAAGDKVMQVVANSGVEAFRFEYSADDGATWQRFLDAPDAALSWSGEFIATGVGSTLWVRLVDAVMAGDTVRDTVTINLMTVSDAQVSGIDAIF</sequence>
<reference evidence="3" key="1">
    <citation type="submission" date="2018-05" db="EMBL/GenBank/DDBJ databases">
        <authorList>
            <person name="Du Z."/>
            <person name="Wang X."/>
        </authorList>
    </citation>
    <scope>NUCLEOTIDE SEQUENCE [LARGE SCALE GENOMIC DNA]</scope>
    <source>
        <strain evidence="3">CQN31</strain>
    </source>
</reference>
<protein>
    <submittedName>
        <fullName evidence="2">Uncharacterized protein</fullName>
    </submittedName>
</protein>
<dbReference type="Proteomes" id="UP000245765">
    <property type="component" value="Unassembled WGS sequence"/>
</dbReference>
<evidence type="ECO:0000313" key="2">
    <source>
        <dbReference type="EMBL" id="PWS34035.1"/>
    </source>
</evidence>
<gene>
    <name evidence="2" type="ORF">DFH01_27275</name>
</gene>
<comment type="caution">
    <text evidence="2">The sequence shown here is derived from an EMBL/GenBank/DDBJ whole genome shotgun (WGS) entry which is preliminary data.</text>
</comment>
<evidence type="ECO:0000313" key="3">
    <source>
        <dbReference type="Proteomes" id="UP000245765"/>
    </source>
</evidence>
<dbReference type="OrthoDB" id="220114at2"/>
<organism evidence="2 3">
    <name type="scientific">Falsiroseomonas bella</name>
    <dbReference type="NCBI Taxonomy" id="2184016"/>
    <lineage>
        <taxon>Bacteria</taxon>
        <taxon>Pseudomonadati</taxon>
        <taxon>Pseudomonadota</taxon>
        <taxon>Alphaproteobacteria</taxon>
        <taxon>Acetobacterales</taxon>
        <taxon>Roseomonadaceae</taxon>
        <taxon>Falsiroseomonas</taxon>
    </lineage>
</organism>
<dbReference type="Gene3D" id="2.60.120.380">
    <property type="match status" value="1"/>
</dbReference>
<dbReference type="Pfam" id="PF13582">
    <property type="entry name" value="Reprolysin_3"/>
    <property type="match status" value="1"/>
</dbReference>
<dbReference type="GO" id="GO:0008237">
    <property type="term" value="F:metallopeptidase activity"/>
    <property type="evidence" value="ECO:0007669"/>
    <property type="project" value="InterPro"/>
</dbReference>
<dbReference type="SUPFAM" id="SSF55486">
    <property type="entry name" value="Metalloproteases ('zincins'), catalytic domain"/>
    <property type="match status" value="1"/>
</dbReference>
<dbReference type="InterPro" id="IPR024079">
    <property type="entry name" value="MetalloPept_cat_dom_sf"/>
</dbReference>
<dbReference type="EMBL" id="QGNA01000009">
    <property type="protein sequence ID" value="PWS34035.1"/>
    <property type="molecule type" value="Genomic_DNA"/>
</dbReference>
<accession>A0A317F5A0</accession>
<feature type="compositionally biased region" description="Pro residues" evidence="1">
    <location>
        <begin position="517"/>
        <end position="546"/>
    </location>
</feature>
<dbReference type="Gene3D" id="3.40.390.10">
    <property type="entry name" value="Collagenase (Catalytic Domain)"/>
    <property type="match status" value="1"/>
</dbReference>